<reference evidence="2 3" key="1">
    <citation type="submission" date="2019-04" db="EMBL/GenBank/DDBJ databases">
        <title>Friends and foes A comparative genomics study of 23 Aspergillus species from section Flavi.</title>
        <authorList>
            <consortium name="DOE Joint Genome Institute"/>
            <person name="Kjaerbolling I."/>
            <person name="Vesth T."/>
            <person name="Frisvad J.C."/>
            <person name="Nybo J.L."/>
            <person name="Theobald S."/>
            <person name="Kildgaard S."/>
            <person name="Isbrandt T."/>
            <person name="Kuo A."/>
            <person name="Sato A."/>
            <person name="Lyhne E.K."/>
            <person name="Kogle M.E."/>
            <person name="Wiebenga A."/>
            <person name="Kun R.S."/>
            <person name="Lubbers R.J."/>
            <person name="Makela M.R."/>
            <person name="Barry K."/>
            <person name="Chovatia M."/>
            <person name="Clum A."/>
            <person name="Daum C."/>
            <person name="Haridas S."/>
            <person name="He G."/>
            <person name="LaButti K."/>
            <person name="Lipzen A."/>
            <person name="Mondo S."/>
            <person name="Riley R."/>
            <person name="Salamov A."/>
            <person name="Simmons B.A."/>
            <person name="Magnuson J.K."/>
            <person name="Henrissat B."/>
            <person name="Mortensen U.H."/>
            <person name="Larsen T.O."/>
            <person name="Devries R.P."/>
            <person name="Grigoriev I.V."/>
            <person name="Machida M."/>
            <person name="Baker S.E."/>
            <person name="Andersen M.R."/>
        </authorList>
    </citation>
    <scope>NUCLEOTIDE SEQUENCE [LARGE SCALE GENOMIC DNA]</scope>
    <source>
        <strain evidence="2 3">CBS 117625</strain>
    </source>
</reference>
<dbReference type="InterPro" id="IPR021833">
    <property type="entry name" value="DUF3425"/>
</dbReference>
<organism evidence="2 3">
    <name type="scientific">Aspergillus pseudotamarii</name>
    <dbReference type="NCBI Taxonomy" id="132259"/>
    <lineage>
        <taxon>Eukaryota</taxon>
        <taxon>Fungi</taxon>
        <taxon>Dikarya</taxon>
        <taxon>Ascomycota</taxon>
        <taxon>Pezizomycotina</taxon>
        <taxon>Eurotiomycetes</taxon>
        <taxon>Eurotiomycetidae</taxon>
        <taxon>Eurotiales</taxon>
        <taxon>Aspergillaceae</taxon>
        <taxon>Aspergillus</taxon>
        <taxon>Aspergillus subgen. Circumdati</taxon>
    </lineage>
</organism>
<accession>A0A5N6S882</accession>
<feature type="compositionally biased region" description="Polar residues" evidence="1">
    <location>
        <begin position="15"/>
        <end position="28"/>
    </location>
</feature>
<dbReference type="PANTHER" id="PTHR38116">
    <property type="entry name" value="CHROMOSOME 7, WHOLE GENOME SHOTGUN SEQUENCE"/>
    <property type="match status" value="1"/>
</dbReference>
<keyword evidence="3" id="KW-1185">Reference proteome</keyword>
<dbReference type="OrthoDB" id="2245989at2759"/>
<dbReference type="EMBL" id="ML743689">
    <property type="protein sequence ID" value="KAE8130878.1"/>
    <property type="molecule type" value="Genomic_DNA"/>
</dbReference>
<dbReference type="PANTHER" id="PTHR38116:SF1">
    <property type="entry name" value="BZIP DOMAIN-CONTAINING PROTEIN"/>
    <property type="match status" value="1"/>
</dbReference>
<dbReference type="AlphaFoldDB" id="A0A5N6S882"/>
<dbReference type="Proteomes" id="UP000325672">
    <property type="component" value="Unassembled WGS sequence"/>
</dbReference>
<feature type="region of interest" description="Disordered" evidence="1">
    <location>
        <begin position="1"/>
        <end position="93"/>
    </location>
</feature>
<proteinExistence type="predicted"/>
<evidence type="ECO:0008006" key="4">
    <source>
        <dbReference type="Google" id="ProtNLM"/>
    </source>
</evidence>
<evidence type="ECO:0000313" key="3">
    <source>
        <dbReference type="Proteomes" id="UP000325672"/>
    </source>
</evidence>
<protein>
    <recommendedName>
        <fullName evidence="4">BZIP domain-containing protein</fullName>
    </recommendedName>
</protein>
<dbReference type="RefSeq" id="XP_031906941.1">
    <property type="nucleotide sequence ID" value="XM_032063274.1"/>
</dbReference>
<evidence type="ECO:0000313" key="2">
    <source>
        <dbReference type="EMBL" id="KAE8130878.1"/>
    </source>
</evidence>
<dbReference type="GeneID" id="43647484"/>
<sequence length="307" mass="35151">MTEKRSTAQLVDPSLSMSLQRMPQQSRAYSPDEDWTGVTNPAARRRLQNRLNQRAYRLRRQGQDKRAAQTDSAQPASAGPRHPTLVTTTAKSPAQHDSITCGLSEVQHLECTFAPPNLHELMTQFERRAMARYVEGSPRTDLLLNLSRLNVLRAAYQNVRAIGMTVEWMCQDSTISIFSLASPRGCENSIPHSLQPTLLQRTVPHHPWLDIFPIPQMRDNLIRAGTDLDDDELCHDLTAFWDTRSSNATMLVWGTPWDPENWEVTEDFAKKWRFFLRGCPEILLSTNKWRVRRGEKPLVWTKVFSSA</sequence>
<name>A0A5N6S882_ASPPS</name>
<gene>
    <name evidence="2" type="ORF">BDV38DRAFT_39417</name>
</gene>
<evidence type="ECO:0000256" key="1">
    <source>
        <dbReference type="SAM" id="MobiDB-lite"/>
    </source>
</evidence>
<dbReference type="Pfam" id="PF11905">
    <property type="entry name" value="DUF3425"/>
    <property type="match status" value="1"/>
</dbReference>
<dbReference type="CDD" id="cd14688">
    <property type="entry name" value="bZIP_YAP"/>
    <property type="match status" value="1"/>
</dbReference>